<dbReference type="RefSeq" id="WP_156924546.1">
    <property type="nucleotide sequence ID" value="NZ_KI519500.1"/>
</dbReference>
<proteinExistence type="predicted"/>
<evidence type="ECO:0000256" key="1">
    <source>
        <dbReference type="SAM" id="Phobius"/>
    </source>
</evidence>
<keyword evidence="2" id="KW-1185">Reference proteome</keyword>
<evidence type="ECO:0000313" key="2">
    <source>
        <dbReference type="Proteomes" id="UP000675920"/>
    </source>
</evidence>
<name>A0A8B6XCV7_9BURK</name>
<dbReference type="AlphaFoldDB" id="A0A8B6XCV7"/>
<sequence length="127" mass="13849">MKSADRALLNAQATLRLVLLVAVGIACWRLAGLPLVDGAALGMHGGTPWLVAFMLALFGQYRLRGLRRSMERGAHFGPMWPFWAMAGFGAFVGVAAELLFLTVLFEVHQARTALALVPAMRRQQSAR</sequence>
<dbReference type="OrthoDB" id="9854461at2"/>
<feature type="transmembrane region" description="Helical" evidence="1">
    <location>
        <begin position="7"/>
        <end position="31"/>
    </location>
</feature>
<evidence type="ECO:0000313" key="3">
    <source>
        <dbReference type="RefSeq" id="WP_156924546.1"/>
    </source>
</evidence>
<accession>A0A8B6XCV7</accession>
<keyword evidence="1" id="KW-1133">Transmembrane helix</keyword>
<protein>
    <submittedName>
        <fullName evidence="3">Uncharacterized protein</fullName>
    </submittedName>
</protein>
<feature type="transmembrane region" description="Helical" evidence="1">
    <location>
        <begin position="82"/>
        <end position="105"/>
    </location>
</feature>
<feature type="transmembrane region" description="Helical" evidence="1">
    <location>
        <begin position="43"/>
        <end position="61"/>
    </location>
</feature>
<keyword evidence="1" id="KW-0812">Transmembrane</keyword>
<keyword evidence="1" id="KW-0472">Membrane</keyword>
<dbReference type="PROSITE" id="PS51257">
    <property type="entry name" value="PROKAR_LIPOPROTEIN"/>
    <property type="match status" value="1"/>
</dbReference>
<organism evidence="2 3">
    <name type="scientific">Derxia gummosa DSM 723</name>
    <dbReference type="NCBI Taxonomy" id="1121388"/>
    <lineage>
        <taxon>Bacteria</taxon>
        <taxon>Pseudomonadati</taxon>
        <taxon>Pseudomonadota</taxon>
        <taxon>Betaproteobacteria</taxon>
        <taxon>Burkholderiales</taxon>
        <taxon>Alcaligenaceae</taxon>
        <taxon>Derxia</taxon>
    </lineage>
</organism>
<reference evidence="3" key="1">
    <citation type="submission" date="2025-08" db="UniProtKB">
        <authorList>
            <consortium name="RefSeq"/>
        </authorList>
    </citation>
    <scope>IDENTIFICATION</scope>
</reference>
<dbReference type="Proteomes" id="UP000675920">
    <property type="component" value="Unplaced"/>
</dbReference>